<dbReference type="Gene3D" id="3.30.420.10">
    <property type="entry name" value="Ribonuclease H-like superfamily/Ribonuclease H"/>
    <property type="match status" value="1"/>
</dbReference>
<keyword evidence="3" id="KW-0064">Aspartyl protease</keyword>
<evidence type="ECO:0000256" key="4">
    <source>
        <dbReference type="ARBA" id="ARBA00022884"/>
    </source>
</evidence>
<dbReference type="InterPro" id="IPR054722">
    <property type="entry name" value="PolX-like_BBD"/>
</dbReference>
<dbReference type="Pfam" id="PF25597">
    <property type="entry name" value="SH3_retrovirus"/>
    <property type="match status" value="1"/>
</dbReference>
<evidence type="ECO:0000259" key="7">
    <source>
        <dbReference type="PROSITE" id="PS50994"/>
    </source>
</evidence>
<dbReference type="InterPro" id="IPR013103">
    <property type="entry name" value="RVT_2"/>
</dbReference>
<reference evidence="8 9" key="1">
    <citation type="journal article" date="2014" name="Genome Biol. Evol.">
        <title>Comparative genomics and transcriptomics analyses reveal divergent lifestyle features of nematode endoparasitic fungus Hirsutella minnesotensis.</title>
        <authorList>
            <person name="Lai Y."/>
            <person name="Liu K."/>
            <person name="Zhang X."/>
            <person name="Zhang X."/>
            <person name="Li K."/>
            <person name="Wang N."/>
            <person name="Shu C."/>
            <person name="Wu Y."/>
            <person name="Wang C."/>
            <person name="Bushley K.E."/>
            <person name="Xiang M."/>
            <person name="Liu X."/>
        </authorList>
    </citation>
    <scope>NUCLEOTIDE SEQUENCE [LARGE SCALE GENOMIC DNA]</scope>
    <source>
        <strain evidence="8 9">3608</strain>
    </source>
</reference>
<dbReference type="PROSITE" id="PS50994">
    <property type="entry name" value="INTEGRASE"/>
    <property type="match status" value="1"/>
</dbReference>
<feature type="compositionally biased region" description="Basic and acidic residues" evidence="6">
    <location>
        <begin position="2055"/>
        <end position="2073"/>
    </location>
</feature>
<keyword evidence="3" id="KW-0645">Protease</keyword>
<dbReference type="Pfam" id="PF22936">
    <property type="entry name" value="Pol_BBD"/>
    <property type="match status" value="1"/>
</dbReference>
<protein>
    <recommendedName>
        <fullName evidence="7">Integrase catalytic domain-containing protein</fullName>
    </recommendedName>
</protein>
<feature type="region of interest" description="Disordered" evidence="6">
    <location>
        <begin position="687"/>
        <end position="738"/>
    </location>
</feature>
<organism evidence="8 9">
    <name type="scientific">Hirsutella minnesotensis 3608</name>
    <dbReference type="NCBI Taxonomy" id="1043627"/>
    <lineage>
        <taxon>Eukaryota</taxon>
        <taxon>Fungi</taxon>
        <taxon>Dikarya</taxon>
        <taxon>Ascomycota</taxon>
        <taxon>Pezizomycotina</taxon>
        <taxon>Sordariomycetes</taxon>
        <taxon>Hypocreomycetidae</taxon>
        <taxon>Hypocreales</taxon>
        <taxon>Ophiocordycipitaceae</taxon>
        <taxon>Hirsutella</taxon>
    </lineage>
</organism>
<dbReference type="PANTHER" id="PTHR11552">
    <property type="entry name" value="GLUCOSE-METHANOL-CHOLINE GMC OXIDOREDUCTASE"/>
    <property type="match status" value="1"/>
</dbReference>
<keyword evidence="5" id="KW-0496">Mitochondrion</keyword>
<feature type="region of interest" description="Disordered" evidence="6">
    <location>
        <begin position="2055"/>
        <end position="2094"/>
    </location>
</feature>
<evidence type="ECO:0000256" key="2">
    <source>
        <dbReference type="ARBA" id="ARBA00010790"/>
    </source>
</evidence>
<dbReference type="SUPFAM" id="SSF53098">
    <property type="entry name" value="Ribonuclease H-like"/>
    <property type="match status" value="1"/>
</dbReference>
<dbReference type="Pfam" id="PF05199">
    <property type="entry name" value="GMC_oxred_C"/>
    <property type="match status" value="1"/>
</dbReference>
<dbReference type="Proteomes" id="UP000054481">
    <property type="component" value="Unassembled WGS sequence"/>
</dbReference>
<evidence type="ECO:0000313" key="8">
    <source>
        <dbReference type="EMBL" id="KJZ75262.1"/>
    </source>
</evidence>
<dbReference type="PANTHER" id="PTHR11552:SF213">
    <property type="entry name" value="DEHYDROGENASE, PUTATIVE-RELATED"/>
    <property type="match status" value="1"/>
</dbReference>
<dbReference type="GO" id="GO:0015074">
    <property type="term" value="P:DNA integration"/>
    <property type="evidence" value="ECO:0007669"/>
    <property type="project" value="InterPro"/>
</dbReference>
<dbReference type="Gene3D" id="3.30.560.10">
    <property type="entry name" value="Glucose Oxidase, domain 3"/>
    <property type="match status" value="1"/>
</dbReference>
<dbReference type="CDD" id="cd09272">
    <property type="entry name" value="RNase_HI_RT_Ty1"/>
    <property type="match status" value="1"/>
</dbReference>
<dbReference type="InterPro" id="IPR036188">
    <property type="entry name" value="FAD/NAD-bd_sf"/>
</dbReference>
<dbReference type="PROSITE" id="PS00624">
    <property type="entry name" value="GMC_OXRED_2"/>
    <property type="match status" value="1"/>
</dbReference>
<dbReference type="GO" id="GO:0004190">
    <property type="term" value="F:aspartic-type endopeptidase activity"/>
    <property type="evidence" value="ECO:0007669"/>
    <property type="project" value="UniProtKB-KW"/>
</dbReference>
<evidence type="ECO:0000256" key="1">
    <source>
        <dbReference type="ARBA" id="ARBA00004173"/>
    </source>
</evidence>
<feature type="region of interest" description="Disordered" evidence="6">
    <location>
        <begin position="72"/>
        <end position="105"/>
    </location>
</feature>
<feature type="domain" description="Integrase catalytic" evidence="7">
    <location>
        <begin position="391"/>
        <end position="587"/>
    </location>
</feature>
<keyword evidence="4" id="KW-0694">RNA-binding</keyword>
<dbReference type="InterPro" id="IPR012337">
    <property type="entry name" value="RNaseH-like_sf"/>
</dbReference>
<comment type="similarity">
    <text evidence="2">Belongs to the GMC oxidoreductase family.</text>
</comment>
<dbReference type="Pfam" id="PF00732">
    <property type="entry name" value="GMC_oxred_N"/>
    <property type="match status" value="1"/>
</dbReference>
<dbReference type="InterPro" id="IPR012132">
    <property type="entry name" value="GMC_OxRdtase"/>
</dbReference>
<keyword evidence="9" id="KW-1185">Reference proteome</keyword>
<dbReference type="GO" id="GO:0016614">
    <property type="term" value="F:oxidoreductase activity, acting on CH-OH group of donors"/>
    <property type="evidence" value="ECO:0007669"/>
    <property type="project" value="InterPro"/>
</dbReference>
<gene>
    <name evidence="8" type="ORF">HIM_05456</name>
</gene>
<dbReference type="InterPro" id="IPR007867">
    <property type="entry name" value="GMC_OxRtase_C"/>
</dbReference>
<name>A0A0F8A0D9_9HYPO</name>
<dbReference type="Pfam" id="PF07727">
    <property type="entry name" value="RVT_2"/>
    <property type="match status" value="1"/>
</dbReference>
<dbReference type="GO" id="GO:0050660">
    <property type="term" value="F:flavin adenine dinucleotide binding"/>
    <property type="evidence" value="ECO:0007669"/>
    <property type="project" value="InterPro"/>
</dbReference>
<dbReference type="SUPFAM" id="SSF51905">
    <property type="entry name" value="FAD/NAD(P)-binding domain"/>
    <property type="match status" value="1"/>
</dbReference>
<dbReference type="SUPFAM" id="SSF54373">
    <property type="entry name" value="FAD-linked reductases, C-terminal domain"/>
    <property type="match status" value="1"/>
</dbReference>
<keyword evidence="3" id="KW-0378">Hydrolase</keyword>
<dbReference type="SUPFAM" id="SSF56672">
    <property type="entry name" value="DNA/RNA polymerases"/>
    <property type="match status" value="1"/>
</dbReference>
<evidence type="ECO:0000313" key="9">
    <source>
        <dbReference type="Proteomes" id="UP000054481"/>
    </source>
</evidence>
<dbReference type="EMBL" id="KQ030519">
    <property type="protein sequence ID" value="KJZ75262.1"/>
    <property type="molecule type" value="Genomic_DNA"/>
</dbReference>
<dbReference type="GO" id="GO:0005739">
    <property type="term" value="C:mitochondrion"/>
    <property type="evidence" value="ECO:0007669"/>
    <property type="project" value="UniProtKB-SubCell"/>
</dbReference>
<evidence type="ECO:0000256" key="6">
    <source>
        <dbReference type="SAM" id="MobiDB-lite"/>
    </source>
</evidence>
<sequence length="2122" mass="238513">MSSFLVMIVAMGGAKSAGISQKSARALTDKWAPGRACISRPESAEGVAAAEASEWTLQFAAHRFREIIEFEQQQQRQKTPGVKRGAGFHVDGDEDDQRPSKKKKKTRCLGCGSTRHGLSDCWSIFEELRPPHMPKNESLIKRAQKALKEDASLQKKRLLGSRPRRKHGKIVGIANPAFLYSAEKKSADYPLKNSTLLDSGASLHICNNLSRFRSFRKARADFLITGDSEVRIEGYGRVDVTVTAPDGSKRKLRLKKVAYCPTFSASLVSFQLLRDEGIFWDTFPTPTRLVHKSRRPICVLFRVYQQFVLDFRPIKQEDFDEAAFLASKPRRKGSRDPRPTAVADADLWHARLGHLGPMALYKLGQRKGLRIKGPKTAECEICAQGRARRQVSRRPPTRERSYACEEIWIDWTDLAPSHDEEFGPFLRVMFITDAFSGMVFPYFLRTYQEKHNWAALRDFVSWMKLRFDCTVRNVRSDGELFTKKIRNWLRKKGISAEPSAPNTQAQNGGAERFGGIVIEKARKMRIAAKLPHDLWKETVEAACYVWNRTPRAPRPPVDLPSQSASPSDPEDQQVLWKTPLELFTRKDQPEQHKHLRAYGCRAYAMTADAQLGRKKLQKLDPRAHIGYLVGYNSTNIFRIWIPQLKKVISTRDVIFDERTFFDGKREQEPLLESINQLVQQISIPESQQKNQEVLDEETDLESQLGSDDEDEVRSTIFVRDESPEPDEEEEDEEEDDGALKRAKELEEASYLTPPEEESYQSILSVFLPVSSAPKGVGAGTFHALGPSVQVGSEEPFEEPKDRFEDFFPKPIEDGIHGAFTAGRLFKAKARPHKKDLPDLPQTLRQLEKHPFREEFTKAQRDHLQSHEEMGTFEEVPWKKAAGKQVLGCKWVFVYKTDKHGFLQKCKARLVVCGNQQKEGDLPTRATTLAGLSFRALMAIAAEYDLELEQMDAVNAFVNSPIDEVVFIRMPPGFTRPGRVLLLRKALYGLRRSPLLWQQHLTGSLEALGFEKVPQEPCVMRKAGVLVFFYVDDFIWAYRKEDKEIAKEAMAGLQQRYRMSLLGEPRWFLGIHILRDRARKTIWLTQDAYIEKITHKLIGDPSLLSQRFPDTPMQDEELVPAPIAWQASQKEVHQFQQKVGSILFAAISTRPDIAFAVSRLGRQNQNPDSTHQMAADRVLLYLFATKSYGIRLGGGEKEAEIFVCSSDSSFADNSLDRKSSQGYVMTLFGGPIAWRASKQATVATSSTEAEFLAISEAAKEAIFLSRLLQSLQIQIPSPLKLECDNTQTIRLLEGGSKLSTRLRHVDIHQHWLRQEIEEGRIRLHWVPTAQMKADGLTKALPLQKLQSFQRLIGIVDLKDRLWQEARLETLRDWIAKRDLPLPSCSHARGPLSSREALLVATLWLGSPIRAGFIDSLDPSIQYDYVIVGSGAGGGPLAARLATYGHKVLVVEAGDDQTETYQYKVPGLNLKASEYDAMAWNYFVNHYSDLERQKADSKMTWTTPSGKVHIGPNPPQGSAPKGILYPRAGTFGGCTAHNAMITVYPDKSDWGYIQQTTGDPTWAPDKMRGLFQRLERNRYFPASPWGHGTQGWLTTSLTDLNFVFQDAKFVAMVVSAASAVSRGIAKFITSIPGLIGVAMRDLNSDLPSRDNREGPFQIPLAINNGQRSGPRDFVMQVMDARGGDGLPTYRLDILLNTFVTRVLLDETKEPSTRQRAIGVEYIKGKSLYRADPRASYSSSIPQPTGTIIAPSIILSAGSFNTPQLLKLSGIGPRSELESWGIPVRVDLPGVGTNMQDRYETTVVAKNPNNFTLTEKCNWLEPPSDPCLDNWKRSGSIISARGGYTSNGIALGILAKSSVTEGDYADLLISGAPAAFTGYYPGYSINATLDSKHWTWVVLKAHTRNRGGTVLLRSKDPFDPPIINFNYFDTGDNTNREADLDAQALVEGMKWAREAIANNWRFPGLFQEVWPGPRVTTDQQMKEWAKKEAWGHHACCTCPIGAASDPRAVLDSKFRVRGVDGLRVVDASIFPKIPGYFIVLPIYIISEKAADTIHVDDTAGRPWKWPERGSAEDFSHRSGQGGLRTDPLHSFTEWDPRGSQQKLSHDFLQWAPRGSVEDISQRSSL</sequence>
<dbReference type="Gene3D" id="3.50.50.60">
    <property type="entry name" value="FAD/NAD(P)-binding domain"/>
    <property type="match status" value="1"/>
</dbReference>
<comment type="subcellular location">
    <subcellularLocation>
        <location evidence="1">Mitochondrion</location>
    </subcellularLocation>
</comment>
<dbReference type="GO" id="GO:0003723">
    <property type="term" value="F:RNA binding"/>
    <property type="evidence" value="ECO:0007669"/>
    <property type="project" value="UniProtKB-KW"/>
</dbReference>
<dbReference type="InterPro" id="IPR036397">
    <property type="entry name" value="RNaseH_sf"/>
</dbReference>
<dbReference type="OrthoDB" id="5101206at2759"/>
<proteinExistence type="inferred from homology"/>
<dbReference type="InterPro" id="IPR057670">
    <property type="entry name" value="SH3_retrovirus"/>
</dbReference>
<dbReference type="GO" id="GO:0005634">
    <property type="term" value="C:nucleus"/>
    <property type="evidence" value="ECO:0007669"/>
    <property type="project" value="UniProtKB-ARBA"/>
</dbReference>
<dbReference type="InterPro" id="IPR000172">
    <property type="entry name" value="GMC_OxRdtase_N"/>
</dbReference>
<dbReference type="InterPro" id="IPR043502">
    <property type="entry name" value="DNA/RNA_pol_sf"/>
</dbReference>
<accession>A0A0F8A0D9</accession>
<dbReference type="InterPro" id="IPR001584">
    <property type="entry name" value="Integrase_cat-core"/>
</dbReference>
<feature type="compositionally biased region" description="Acidic residues" evidence="6">
    <location>
        <begin position="693"/>
        <end position="711"/>
    </location>
</feature>
<evidence type="ECO:0000256" key="5">
    <source>
        <dbReference type="ARBA" id="ARBA00023128"/>
    </source>
</evidence>
<feature type="compositionally biased region" description="Acidic residues" evidence="6">
    <location>
        <begin position="723"/>
        <end position="736"/>
    </location>
</feature>
<evidence type="ECO:0000256" key="3">
    <source>
        <dbReference type="ARBA" id="ARBA00022750"/>
    </source>
</evidence>